<dbReference type="EMBL" id="WUUL01000008">
    <property type="protein sequence ID" value="MXQ54577.1"/>
    <property type="molecule type" value="Genomic_DNA"/>
</dbReference>
<dbReference type="GO" id="GO:0016787">
    <property type="term" value="F:hydrolase activity"/>
    <property type="evidence" value="ECO:0007669"/>
    <property type="project" value="UniProtKB-KW"/>
</dbReference>
<comment type="caution">
    <text evidence="3">The sequence shown here is derived from an EMBL/GenBank/DDBJ whole genome shotgun (WGS) entry which is preliminary data.</text>
</comment>
<dbReference type="PANTHER" id="PTHR37828">
    <property type="entry name" value="GSR2449 PROTEIN"/>
    <property type="match status" value="1"/>
</dbReference>
<dbReference type="PANTHER" id="PTHR37828:SF1">
    <property type="entry name" value="YCII-RELATED DOMAIN-CONTAINING PROTEIN"/>
    <property type="match status" value="1"/>
</dbReference>
<proteinExistence type="inferred from homology"/>
<keyword evidence="4" id="KW-1185">Reference proteome</keyword>
<organism evidence="3 4">
    <name type="scientific">Shimazuella alba</name>
    <dbReference type="NCBI Taxonomy" id="2690964"/>
    <lineage>
        <taxon>Bacteria</taxon>
        <taxon>Bacillati</taxon>
        <taxon>Bacillota</taxon>
        <taxon>Bacilli</taxon>
        <taxon>Bacillales</taxon>
        <taxon>Thermoactinomycetaceae</taxon>
        <taxon>Shimazuella</taxon>
    </lineage>
</organism>
<dbReference type="Gene3D" id="3.30.70.1060">
    <property type="entry name" value="Dimeric alpha+beta barrel"/>
    <property type="match status" value="1"/>
</dbReference>
<evidence type="ECO:0000313" key="3">
    <source>
        <dbReference type="EMBL" id="MXQ54577.1"/>
    </source>
</evidence>
<keyword evidence="3" id="KW-0378">Hydrolase</keyword>
<gene>
    <name evidence="3" type="ORF">GSM42_12810</name>
</gene>
<dbReference type="SUPFAM" id="SSF54909">
    <property type="entry name" value="Dimeric alpha+beta barrel"/>
    <property type="match status" value="1"/>
</dbReference>
<evidence type="ECO:0000259" key="2">
    <source>
        <dbReference type="Pfam" id="PF03795"/>
    </source>
</evidence>
<dbReference type="Proteomes" id="UP000430692">
    <property type="component" value="Unassembled WGS sequence"/>
</dbReference>
<reference evidence="3 4" key="1">
    <citation type="submission" date="2019-12" db="EMBL/GenBank/DDBJ databases">
        <title>Whole-genome analyses of novel actinobacteria.</title>
        <authorList>
            <person name="Sahin N."/>
            <person name="Saygin H."/>
        </authorList>
    </citation>
    <scope>NUCLEOTIDE SEQUENCE [LARGE SCALE GENOMIC DNA]</scope>
    <source>
        <strain evidence="3 4">KC615</strain>
    </source>
</reference>
<comment type="similarity">
    <text evidence="1">Belongs to the YciI family.</text>
</comment>
<evidence type="ECO:0000256" key="1">
    <source>
        <dbReference type="ARBA" id="ARBA00007689"/>
    </source>
</evidence>
<name>A0A6I4VSM4_9BACL</name>
<dbReference type="Pfam" id="PF03795">
    <property type="entry name" value="YCII"/>
    <property type="match status" value="1"/>
</dbReference>
<dbReference type="RefSeq" id="WP_160801932.1">
    <property type="nucleotide sequence ID" value="NZ_WUUL01000008.1"/>
</dbReference>
<dbReference type="InterPro" id="IPR011008">
    <property type="entry name" value="Dimeric_a/b-barrel"/>
</dbReference>
<dbReference type="AlphaFoldDB" id="A0A6I4VSM4"/>
<sequence length="95" mass="10931">MFLAHLHYQRPFDVVQLHVEAHRSYLETLYASGKLIVSGPKMDKSGGIILFATTDRQEVEAIISKDPYYTLDLATYEVIEFNPVKYDAKFADLYL</sequence>
<feature type="domain" description="YCII-related" evidence="2">
    <location>
        <begin position="1"/>
        <end position="82"/>
    </location>
</feature>
<evidence type="ECO:0000313" key="4">
    <source>
        <dbReference type="Proteomes" id="UP000430692"/>
    </source>
</evidence>
<accession>A0A6I4VSM4</accession>
<dbReference type="InterPro" id="IPR005545">
    <property type="entry name" value="YCII"/>
</dbReference>
<protein>
    <submittedName>
        <fullName evidence="3">GTP cyclohydrolase</fullName>
    </submittedName>
</protein>